<evidence type="ECO:0000256" key="8">
    <source>
        <dbReference type="ARBA" id="ARBA00047899"/>
    </source>
</evidence>
<dbReference type="Gene3D" id="3.40.50.2300">
    <property type="match status" value="1"/>
</dbReference>
<feature type="region of interest" description="Disordered" evidence="11">
    <location>
        <begin position="380"/>
        <end position="495"/>
    </location>
</feature>
<dbReference type="PROSITE" id="PS51285">
    <property type="entry name" value="AGC_KINASE_CTER"/>
    <property type="match status" value="1"/>
</dbReference>
<keyword evidence="2" id="KW-0723">Serine/threonine-protein kinase</keyword>
<dbReference type="PANTHER" id="PTHR24356:SF1">
    <property type="entry name" value="SERINE_THREONINE-PROTEIN KINASE GREATWALL"/>
    <property type="match status" value="1"/>
</dbReference>
<dbReference type="SUPFAM" id="SSF56112">
    <property type="entry name" value="Protein kinase-like (PK-like)"/>
    <property type="match status" value="1"/>
</dbReference>
<comment type="caution">
    <text evidence="15">The sequence shown here is derived from an EMBL/GenBank/DDBJ whole genome shotgun (WGS) entry which is preliminary data.</text>
</comment>
<evidence type="ECO:0000256" key="11">
    <source>
        <dbReference type="SAM" id="MobiDB-lite"/>
    </source>
</evidence>
<protein>
    <recommendedName>
        <fullName evidence="1">non-specific serine/threonine protein kinase</fullName>
        <ecNumber evidence="1">2.7.11.1</ecNumber>
    </recommendedName>
</protein>
<comment type="catalytic activity">
    <reaction evidence="8">
        <text>L-threonyl-[protein] + ATP = O-phospho-L-threonyl-[protein] + ADP + H(+)</text>
        <dbReference type="Rhea" id="RHEA:46608"/>
        <dbReference type="Rhea" id="RHEA-COMP:11060"/>
        <dbReference type="Rhea" id="RHEA-COMP:11605"/>
        <dbReference type="ChEBI" id="CHEBI:15378"/>
        <dbReference type="ChEBI" id="CHEBI:30013"/>
        <dbReference type="ChEBI" id="CHEBI:30616"/>
        <dbReference type="ChEBI" id="CHEBI:61977"/>
        <dbReference type="ChEBI" id="CHEBI:456216"/>
        <dbReference type="EC" id="2.7.11.1"/>
    </reaction>
</comment>
<evidence type="ECO:0000256" key="5">
    <source>
        <dbReference type="ARBA" id="ARBA00022741"/>
    </source>
</evidence>
<evidence type="ECO:0000259" key="14">
    <source>
        <dbReference type="PROSITE" id="PS51285"/>
    </source>
</evidence>
<dbReference type="FunFam" id="1.10.510.10:FF:000024">
    <property type="entry name" value="Probable serine/threonine-protein kinase cot-1"/>
    <property type="match status" value="1"/>
</dbReference>
<dbReference type="CDD" id="cd00156">
    <property type="entry name" value="REC"/>
    <property type="match status" value="1"/>
</dbReference>
<dbReference type="InterPro" id="IPR011009">
    <property type="entry name" value="Kinase-like_dom_sf"/>
</dbReference>
<dbReference type="GO" id="GO:0004674">
    <property type="term" value="F:protein serine/threonine kinase activity"/>
    <property type="evidence" value="ECO:0007669"/>
    <property type="project" value="UniProtKB-KW"/>
</dbReference>
<feature type="modified residue" description="4-aspartylphosphate" evidence="10">
    <location>
        <position position="163"/>
    </location>
</feature>
<evidence type="ECO:0000256" key="9">
    <source>
        <dbReference type="ARBA" id="ARBA00048679"/>
    </source>
</evidence>
<reference evidence="15 16" key="1">
    <citation type="journal article" date="2024" name="Science">
        <title>Giant polyketide synthase enzymes in the biosynthesis of giant marine polyether toxins.</title>
        <authorList>
            <person name="Fallon T.R."/>
            <person name="Shende V.V."/>
            <person name="Wierzbicki I.H."/>
            <person name="Pendleton A.L."/>
            <person name="Watervoot N.F."/>
            <person name="Auber R.P."/>
            <person name="Gonzalez D.J."/>
            <person name="Wisecaver J.H."/>
            <person name="Moore B.S."/>
        </authorList>
    </citation>
    <scope>NUCLEOTIDE SEQUENCE [LARGE SCALE GENOMIC DNA]</scope>
    <source>
        <strain evidence="15 16">12B1</strain>
    </source>
</reference>
<dbReference type="InterPro" id="IPR008271">
    <property type="entry name" value="Ser/Thr_kinase_AS"/>
</dbReference>
<dbReference type="InterPro" id="IPR000961">
    <property type="entry name" value="AGC-kinase_C"/>
</dbReference>
<accession>A0AB34K8E5</accession>
<dbReference type="SMART" id="SM00220">
    <property type="entry name" value="S_TKc"/>
    <property type="match status" value="1"/>
</dbReference>
<feature type="domain" description="Protein kinase" evidence="12">
    <location>
        <begin position="677"/>
        <end position="931"/>
    </location>
</feature>
<dbReference type="CDD" id="cd05579">
    <property type="entry name" value="STKc_MAST_like"/>
    <property type="match status" value="1"/>
</dbReference>
<evidence type="ECO:0000313" key="16">
    <source>
        <dbReference type="Proteomes" id="UP001515480"/>
    </source>
</evidence>
<dbReference type="PROSITE" id="PS00108">
    <property type="entry name" value="PROTEIN_KINASE_ST"/>
    <property type="match status" value="1"/>
</dbReference>
<dbReference type="GO" id="GO:0007010">
    <property type="term" value="P:cytoskeleton organization"/>
    <property type="evidence" value="ECO:0007669"/>
    <property type="project" value="UniProtKB-ARBA"/>
</dbReference>
<feature type="compositionally biased region" description="Basic and acidic residues" evidence="11">
    <location>
        <begin position="448"/>
        <end position="458"/>
    </location>
</feature>
<dbReference type="InterPro" id="IPR000719">
    <property type="entry name" value="Prot_kinase_dom"/>
</dbReference>
<feature type="domain" description="AGC-kinase C-terminal" evidence="14">
    <location>
        <begin position="932"/>
        <end position="1003"/>
    </location>
</feature>
<evidence type="ECO:0000256" key="4">
    <source>
        <dbReference type="ARBA" id="ARBA00022679"/>
    </source>
</evidence>
<evidence type="ECO:0000256" key="7">
    <source>
        <dbReference type="ARBA" id="ARBA00022840"/>
    </source>
</evidence>
<feature type="region of interest" description="Disordered" evidence="11">
    <location>
        <begin position="950"/>
        <end position="992"/>
    </location>
</feature>
<dbReference type="EC" id="2.7.11.1" evidence="1"/>
<dbReference type="InterPro" id="IPR011006">
    <property type="entry name" value="CheY-like_superfamily"/>
</dbReference>
<keyword evidence="7" id="KW-0067">ATP-binding</keyword>
<dbReference type="GO" id="GO:0000160">
    <property type="term" value="P:phosphorelay signal transduction system"/>
    <property type="evidence" value="ECO:0007669"/>
    <property type="project" value="InterPro"/>
</dbReference>
<gene>
    <name evidence="15" type="ORF">AB1Y20_000389</name>
</gene>
<evidence type="ECO:0000256" key="1">
    <source>
        <dbReference type="ARBA" id="ARBA00012513"/>
    </source>
</evidence>
<dbReference type="SUPFAM" id="SSF52172">
    <property type="entry name" value="CheY-like"/>
    <property type="match status" value="1"/>
</dbReference>
<evidence type="ECO:0000256" key="10">
    <source>
        <dbReference type="PROSITE-ProRule" id="PRU00169"/>
    </source>
</evidence>
<feature type="compositionally biased region" description="Low complexity" evidence="11">
    <location>
        <begin position="471"/>
        <end position="489"/>
    </location>
</feature>
<dbReference type="Gene3D" id="1.10.510.10">
    <property type="entry name" value="Transferase(Phosphotransferase) domain 1"/>
    <property type="match status" value="1"/>
</dbReference>
<dbReference type="InterPro" id="IPR050236">
    <property type="entry name" value="Ser_Thr_kinase_AGC"/>
</dbReference>
<evidence type="ECO:0000256" key="6">
    <source>
        <dbReference type="ARBA" id="ARBA00022777"/>
    </source>
</evidence>
<feature type="compositionally biased region" description="Basic and acidic residues" evidence="11">
    <location>
        <begin position="384"/>
        <end position="411"/>
    </location>
</feature>
<sequence length="1011" mass="111815">MPPKDSPGGAGFAVGSLTYQNILEMLPLEARSNLKAITVEGAYTWVARARCLADEVVLRESKCKALEVELAKMKESLKRFKAAFEDIRSSSQNTTLQPAREVSAVAKGQSGLRLLLVEDDAFQAAALGEMCKSNGYLTTVVNSGEEAIDIIRKDQGFDLVLCDVVMPGKSGVEVLSWIRSEFKDSAITVIMISSNDNVELVEQCILRGADSYMLKPATSREVSTLWQFVARRQQDLERRREQHARSWKESNLRECIQIIEDSIQERPPPVKPETNPSPELKKVSVSSDQDKQKESKSAALRDPAHLEKDLMADLKAIQEFKLQPDAPLVLASKDDGFDEDTINEVQEQLKLALQKSVDTLLDAWGTTRCRGALALALESSFRSSTRDSSSRKPAETRYGRAREAAEIDMMQRPRVCSPTKARIPGFEPQSGSSFKKKHSSAQGSGSSFDKDSPGERPRTSFQDPVSHVAVDRQSSSSVRRTVERSSSSSDDGFSYPTVRREDRVMCRLCETEVAKSALETHSSICAINYKVAHENADDDKELGKLISLVESSSQRWLSELLMAGLRRHAILCYPLERLAAIAQCSINDTTSNASPLQLVGTNSRLLKRLIDVQKGQLTQMGGMVFERLASKFKELITAKVMRTQNLIERMGRSMIDSRVSLHSRGRRHKAESTISDFVLTRKLSAGGIGQVWLAKKKQTGDYFARKVMSKDAIRALKLSQSVNVEKEILAKHSSPLLVRGYFAFRSMHHIYFALEFLPGGDLLAMLRNCGCLPEAMAGFYLAEVMLGLEYLHKLKILHRDIKPSNVLIAASGHIKLGDFGLASSASRLKQCGTLPYVAPEMVVEATAGASLDIWAAGVLFYELVVGDTPFQGESPTEILRSITSGPIREREGISKVFTPEALELLVGLLTPDPKKRLGVPNMDEIMNHPFFADTPWATMHQQQPPFVPELSHPGDTSYFDQAGPEVDPKAPQEDLVSEGGSSDEEADFEHISHVNVDHLLELTRNAAHNSP</sequence>
<dbReference type="AlphaFoldDB" id="A0AB34K8E5"/>
<dbReference type="PROSITE" id="PS50110">
    <property type="entry name" value="RESPONSE_REGULATORY"/>
    <property type="match status" value="1"/>
</dbReference>
<dbReference type="Pfam" id="PF00069">
    <property type="entry name" value="Pkinase"/>
    <property type="match status" value="1"/>
</dbReference>
<feature type="domain" description="Response regulatory" evidence="13">
    <location>
        <begin position="113"/>
        <end position="230"/>
    </location>
</feature>
<evidence type="ECO:0000256" key="3">
    <source>
        <dbReference type="ARBA" id="ARBA00022553"/>
    </source>
</evidence>
<comment type="catalytic activity">
    <reaction evidence="9">
        <text>L-seryl-[protein] + ATP = O-phospho-L-seryl-[protein] + ADP + H(+)</text>
        <dbReference type="Rhea" id="RHEA:17989"/>
        <dbReference type="Rhea" id="RHEA-COMP:9863"/>
        <dbReference type="Rhea" id="RHEA-COMP:11604"/>
        <dbReference type="ChEBI" id="CHEBI:15378"/>
        <dbReference type="ChEBI" id="CHEBI:29999"/>
        <dbReference type="ChEBI" id="CHEBI:30616"/>
        <dbReference type="ChEBI" id="CHEBI:83421"/>
        <dbReference type="ChEBI" id="CHEBI:456216"/>
        <dbReference type="EC" id="2.7.11.1"/>
    </reaction>
</comment>
<dbReference type="Proteomes" id="UP001515480">
    <property type="component" value="Unassembled WGS sequence"/>
</dbReference>
<dbReference type="Pfam" id="PF00072">
    <property type="entry name" value="Response_reg"/>
    <property type="match status" value="1"/>
</dbReference>
<evidence type="ECO:0000313" key="15">
    <source>
        <dbReference type="EMBL" id="KAL1529442.1"/>
    </source>
</evidence>
<dbReference type="PROSITE" id="PS50011">
    <property type="entry name" value="PROTEIN_KINASE_DOM"/>
    <property type="match status" value="1"/>
</dbReference>
<evidence type="ECO:0000259" key="13">
    <source>
        <dbReference type="PROSITE" id="PS50110"/>
    </source>
</evidence>
<proteinExistence type="predicted"/>
<dbReference type="PANTHER" id="PTHR24356">
    <property type="entry name" value="SERINE/THREONINE-PROTEIN KINASE"/>
    <property type="match status" value="1"/>
</dbReference>
<keyword evidence="4" id="KW-0808">Transferase</keyword>
<evidence type="ECO:0000256" key="2">
    <source>
        <dbReference type="ARBA" id="ARBA00022527"/>
    </source>
</evidence>
<evidence type="ECO:0000259" key="12">
    <source>
        <dbReference type="PROSITE" id="PS50011"/>
    </source>
</evidence>
<organism evidence="15 16">
    <name type="scientific">Prymnesium parvum</name>
    <name type="common">Toxic golden alga</name>
    <dbReference type="NCBI Taxonomy" id="97485"/>
    <lineage>
        <taxon>Eukaryota</taxon>
        <taxon>Haptista</taxon>
        <taxon>Haptophyta</taxon>
        <taxon>Prymnesiophyceae</taxon>
        <taxon>Prymnesiales</taxon>
        <taxon>Prymnesiaceae</taxon>
        <taxon>Prymnesium</taxon>
    </lineage>
</organism>
<dbReference type="SMART" id="SM00133">
    <property type="entry name" value="S_TK_X"/>
    <property type="match status" value="1"/>
</dbReference>
<dbReference type="SMART" id="SM00448">
    <property type="entry name" value="REC"/>
    <property type="match status" value="1"/>
</dbReference>
<dbReference type="GO" id="GO:0005524">
    <property type="term" value="F:ATP binding"/>
    <property type="evidence" value="ECO:0007669"/>
    <property type="project" value="UniProtKB-KW"/>
</dbReference>
<name>A0AB34K8E5_PRYPA</name>
<feature type="region of interest" description="Disordered" evidence="11">
    <location>
        <begin position="263"/>
        <end position="304"/>
    </location>
</feature>
<dbReference type="Gene3D" id="3.30.200.20">
    <property type="entry name" value="Phosphorylase Kinase, domain 1"/>
    <property type="match status" value="1"/>
</dbReference>
<keyword evidence="3 10" id="KW-0597">Phosphoprotein</keyword>
<keyword evidence="5" id="KW-0547">Nucleotide-binding</keyword>
<keyword evidence="6" id="KW-0418">Kinase</keyword>
<dbReference type="EMBL" id="JBGBPQ010000001">
    <property type="protein sequence ID" value="KAL1529442.1"/>
    <property type="molecule type" value="Genomic_DNA"/>
</dbReference>
<dbReference type="InterPro" id="IPR001789">
    <property type="entry name" value="Sig_transdc_resp-reg_receiver"/>
</dbReference>
<keyword evidence="16" id="KW-1185">Reference proteome</keyword>